<feature type="region of interest" description="Disordered" evidence="1">
    <location>
        <begin position="416"/>
        <end position="537"/>
    </location>
</feature>
<feature type="region of interest" description="Disordered" evidence="1">
    <location>
        <begin position="1"/>
        <end position="36"/>
    </location>
</feature>
<feature type="compositionally biased region" description="Low complexity" evidence="1">
    <location>
        <begin position="416"/>
        <end position="453"/>
    </location>
</feature>
<feature type="compositionally biased region" description="Low complexity" evidence="1">
    <location>
        <begin position="157"/>
        <end position="173"/>
    </location>
</feature>
<accession>A0ABR1GEL8</accession>
<evidence type="ECO:0000313" key="3">
    <source>
        <dbReference type="Proteomes" id="UP001363151"/>
    </source>
</evidence>
<feature type="compositionally biased region" description="Low complexity" evidence="1">
    <location>
        <begin position="133"/>
        <end position="142"/>
    </location>
</feature>
<dbReference type="EMBL" id="JBBJCI010000024">
    <property type="protein sequence ID" value="KAK7254444.1"/>
    <property type="molecule type" value="Genomic_DNA"/>
</dbReference>
<reference evidence="2 3" key="1">
    <citation type="submission" date="2024-03" db="EMBL/GenBank/DDBJ databases">
        <title>Aureococcus anophagefferens CCMP1851 and Kratosvirus quantuckense: Draft genome of a second virus-susceptible host strain in the model system.</title>
        <authorList>
            <person name="Chase E."/>
            <person name="Truchon A.R."/>
            <person name="Schepens W."/>
            <person name="Wilhelm S.W."/>
        </authorList>
    </citation>
    <scope>NUCLEOTIDE SEQUENCE [LARGE SCALE GENOMIC DNA]</scope>
    <source>
        <strain evidence="2 3">CCMP1851</strain>
    </source>
</reference>
<protein>
    <submittedName>
        <fullName evidence="2">Uncharacterized protein</fullName>
    </submittedName>
</protein>
<feature type="compositionally biased region" description="Basic residues" evidence="1">
    <location>
        <begin position="143"/>
        <end position="156"/>
    </location>
</feature>
<evidence type="ECO:0000313" key="2">
    <source>
        <dbReference type="EMBL" id="KAK7254444.1"/>
    </source>
</evidence>
<feature type="compositionally biased region" description="Low complexity" evidence="1">
    <location>
        <begin position="473"/>
        <end position="484"/>
    </location>
</feature>
<proteinExistence type="predicted"/>
<keyword evidence="3" id="KW-1185">Reference proteome</keyword>
<dbReference type="Proteomes" id="UP001363151">
    <property type="component" value="Unassembled WGS sequence"/>
</dbReference>
<dbReference type="PANTHER" id="PTHR48125">
    <property type="entry name" value="LP07818P1"/>
    <property type="match status" value="1"/>
</dbReference>
<comment type="caution">
    <text evidence="2">The sequence shown here is derived from an EMBL/GenBank/DDBJ whole genome shotgun (WGS) entry which is preliminary data.</text>
</comment>
<name>A0ABR1GEL8_AURAN</name>
<gene>
    <name evidence="2" type="ORF">SO694_00011049</name>
</gene>
<evidence type="ECO:0000256" key="1">
    <source>
        <dbReference type="SAM" id="MobiDB-lite"/>
    </source>
</evidence>
<feature type="region of interest" description="Disordered" evidence="1">
    <location>
        <begin position="133"/>
        <end position="173"/>
    </location>
</feature>
<sequence length="537" mass="57165">MGGAASAQAQAPPHMETPAPPFPPARLAEKGPPVGGLRSMKRLRRLLYIKAYNAKPEGTTIDELFRRYRRVNAAGVGVLAREDIKAAIGLTAPWFDELLAHYTCGALDEVGFDLFGRGAGLAVQGAAVAEAPARPQDAARVAGRARRAGRRARSPLRRAPSPSSLPPLETAAAPAPAKSLFREPVAEAPSPVVAEAPSPVVAEAPARRARAVGAPRATLDALEPVDECALAVLPGDAVIAAGDHLRFRRPGPAKPLWRKREVVVLQERIVDVVSGAVQELVETERSSTEVVHMECKETGEFAHRETSEYEQLETFNGQAVAENRGNEEYYHLKSAEDEVEFMDPASYDAMPEGWNPPPVDVPGVAVDASGQAVYADTGLPLSPEDFEIFQRAAFAQREAYAAYAAEQYAQQQAYARQQSGDFSASPPDAASPDGAYAAEQQRAAAGLRAPAVGRLRRGAARRGEPGRRRGRRAGPVPRRARLPPASRPAAPPPRRRESAEFGFGGDEPPRFAGDLDDVAGDGGAPAPLSTPVDADLD</sequence>
<organism evidence="2 3">
    <name type="scientific">Aureococcus anophagefferens</name>
    <name type="common">Harmful bloom alga</name>
    <dbReference type="NCBI Taxonomy" id="44056"/>
    <lineage>
        <taxon>Eukaryota</taxon>
        <taxon>Sar</taxon>
        <taxon>Stramenopiles</taxon>
        <taxon>Ochrophyta</taxon>
        <taxon>Pelagophyceae</taxon>
        <taxon>Pelagomonadales</taxon>
        <taxon>Pelagomonadaceae</taxon>
        <taxon>Aureococcus</taxon>
    </lineage>
</organism>
<feature type="compositionally biased region" description="Low complexity" evidence="1">
    <location>
        <begin position="1"/>
        <end position="13"/>
    </location>
</feature>
<dbReference type="PANTHER" id="PTHR48125:SF10">
    <property type="entry name" value="OS12G0136300 PROTEIN"/>
    <property type="match status" value="1"/>
</dbReference>